<reference evidence="2 3" key="1">
    <citation type="submission" date="2016-10" db="EMBL/GenBank/DDBJ databases">
        <authorList>
            <person name="de Groot N.N."/>
        </authorList>
    </citation>
    <scope>NUCLEOTIDE SEQUENCE [LARGE SCALE GENOMIC DNA]</scope>
    <source>
        <strain evidence="2 3">IBRC-M10015</strain>
    </source>
</reference>
<dbReference type="EMBL" id="FNFC01000001">
    <property type="protein sequence ID" value="SDJ19100.1"/>
    <property type="molecule type" value="Genomic_DNA"/>
</dbReference>
<dbReference type="Proteomes" id="UP000198856">
    <property type="component" value="Unassembled WGS sequence"/>
</dbReference>
<dbReference type="Pfam" id="PF23955">
    <property type="entry name" value="DUF7284"/>
    <property type="match status" value="1"/>
</dbReference>
<keyword evidence="3" id="KW-1185">Reference proteome</keyword>
<feature type="region of interest" description="Disordered" evidence="1">
    <location>
        <begin position="139"/>
        <end position="158"/>
    </location>
</feature>
<protein>
    <submittedName>
        <fullName evidence="2">Uncharacterized protein</fullName>
    </submittedName>
</protein>
<evidence type="ECO:0000256" key="1">
    <source>
        <dbReference type="SAM" id="MobiDB-lite"/>
    </source>
</evidence>
<evidence type="ECO:0000313" key="3">
    <source>
        <dbReference type="Proteomes" id="UP000198856"/>
    </source>
</evidence>
<sequence>MGVLVTAAETESHEHDPTDTAYAAQTIAGSTVNTTYSLGPAIEAYFRDYRQTANPYSEGELRRVSHGPIATQVADLAVAMTAVDGTQVSAAATDYRRALEAALWTRLRGSQFDLSVTAHWRPVAGVDLLGKVALGETPPPDADVSTKTVTVPSGLPSAREDSIETIDGPGDYLAVARAVANATVTGLFPPLETQRALEQTGAEADFVRYRYERLARVLDGGRTVFERRDWLSPSSADAAAANEYLRRRLAATLGPQLDDAYESAQDAARKVSVETVTLTLRTWTHE</sequence>
<dbReference type="STRING" id="890420.SAMN05216226_10151"/>
<organism evidence="2 3">
    <name type="scientific">Halovenus aranensis</name>
    <dbReference type="NCBI Taxonomy" id="890420"/>
    <lineage>
        <taxon>Archaea</taxon>
        <taxon>Methanobacteriati</taxon>
        <taxon>Methanobacteriota</taxon>
        <taxon>Stenosarchaea group</taxon>
        <taxon>Halobacteria</taxon>
        <taxon>Halobacteriales</taxon>
        <taxon>Haloarculaceae</taxon>
        <taxon>Halovenus</taxon>
    </lineage>
</organism>
<evidence type="ECO:0000313" key="2">
    <source>
        <dbReference type="EMBL" id="SDJ19100.1"/>
    </source>
</evidence>
<accession>A0A1G8RRV8</accession>
<dbReference type="InterPro" id="IPR055708">
    <property type="entry name" value="DUF7284"/>
</dbReference>
<proteinExistence type="predicted"/>
<name>A0A1G8RRV8_9EURY</name>
<dbReference type="AlphaFoldDB" id="A0A1G8RRV8"/>
<gene>
    <name evidence="2" type="ORF">SAMN05216226_10151</name>
</gene>